<dbReference type="RefSeq" id="XP_068367741.1">
    <property type="nucleotide sequence ID" value="XM_068514562.1"/>
</dbReference>
<proteinExistence type="predicted"/>
<evidence type="ECO:0000313" key="1">
    <source>
        <dbReference type="EMBL" id="OHT14605.1"/>
    </source>
</evidence>
<accession>A0A1J4KYG8</accession>
<keyword evidence="2" id="KW-1185">Reference proteome</keyword>
<name>A0A1J4KYG8_9EUKA</name>
<dbReference type="VEuPathDB" id="TrichDB:TRFO_42957"/>
<dbReference type="AlphaFoldDB" id="A0A1J4KYG8"/>
<dbReference type="OrthoDB" id="411632at2759"/>
<dbReference type="GeneID" id="94849266"/>
<comment type="caution">
    <text evidence="1">The sequence shown here is derived from an EMBL/GenBank/DDBJ whole genome shotgun (WGS) entry which is preliminary data.</text>
</comment>
<reference evidence="1" key="1">
    <citation type="submission" date="2016-10" db="EMBL/GenBank/DDBJ databases">
        <authorList>
            <person name="Benchimol M."/>
            <person name="Almeida L.G."/>
            <person name="Vasconcelos A.T."/>
            <person name="Perreira-Neves A."/>
            <person name="Rosa I.A."/>
            <person name="Tasca T."/>
            <person name="Bogo M.R."/>
            <person name="de Souza W."/>
        </authorList>
    </citation>
    <scope>NUCLEOTIDE SEQUENCE [LARGE SCALE GENOMIC DNA]</scope>
    <source>
        <strain evidence="1">K</strain>
    </source>
</reference>
<evidence type="ECO:0008006" key="3">
    <source>
        <dbReference type="Google" id="ProtNLM"/>
    </source>
</evidence>
<protein>
    <recommendedName>
        <fullName evidence="3">Nucleotide-diphospho-sugar transferase domain-containing protein</fullName>
    </recommendedName>
</protein>
<sequence>MECIFFTLKRDLKIYLFTLFLIYLFPKNHQIRMSISSFDDKILAVTAYFPLQKSKHLKKDYLAWINNLLRVFQGPLVIFTNHEGSAFLKLIKKQFCILTMFSDPFSIPCMKNLSNEYERQNKIDIEKKIHNKFMYAIWNSKICLVNEAKLLFPFFSFYMWIDIGSLREKHYYNISIPRGNLSDDLIALKFDILFACINNKINRFHDMTIDFIEGGFFICSNQGVDLFYSEFWRIHNFLLQKHIFVGKDQTLYNYLFFNSNYSIKILPLFASQNCNKWFGFYSFISSTNVCNLTFQLFTKKQFLETTKVKDPTNVFGFDYLL</sequence>
<organism evidence="1 2">
    <name type="scientific">Tritrichomonas foetus</name>
    <dbReference type="NCBI Taxonomy" id="1144522"/>
    <lineage>
        <taxon>Eukaryota</taxon>
        <taxon>Metamonada</taxon>
        <taxon>Parabasalia</taxon>
        <taxon>Tritrichomonadida</taxon>
        <taxon>Tritrichomonadidae</taxon>
        <taxon>Tritrichomonas</taxon>
    </lineage>
</organism>
<dbReference type="EMBL" id="MLAK01000342">
    <property type="protein sequence ID" value="OHT14605.1"/>
    <property type="molecule type" value="Genomic_DNA"/>
</dbReference>
<gene>
    <name evidence="1" type="ORF">TRFO_42957</name>
</gene>
<evidence type="ECO:0000313" key="2">
    <source>
        <dbReference type="Proteomes" id="UP000179807"/>
    </source>
</evidence>
<dbReference type="Proteomes" id="UP000179807">
    <property type="component" value="Unassembled WGS sequence"/>
</dbReference>